<dbReference type="Gene3D" id="3.30.430.20">
    <property type="entry name" value="Gnk2 domain, C-X8-C-X2-C motif"/>
    <property type="match status" value="2"/>
</dbReference>
<dbReference type="SMART" id="SM00220">
    <property type="entry name" value="S_TKc"/>
    <property type="match status" value="1"/>
</dbReference>
<comment type="catalytic activity">
    <reaction evidence="14">
        <text>L-seryl-[protein] + ATP = O-phospho-L-seryl-[protein] + ADP + H(+)</text>
        <dbReference type="Rhea" id="RHEA:17989"/>
        <dbReference type="Rhea" id="RHEA-COMP:9863"/>
        <dbReference type="Rhea" id="RHEA-COMP:11604"/>
        <dbReference type="ChEBI" id="CHEBI:15378"/>
        <dbReference type="ChEBI" id="CHEBI:29999"/>
        <dbReference type="ChEBI" id="CHEBI:30616"/>
        <dbReference type="ChEBI" id="CHEBI:83421"/>
        <dbReference type="ChEBI" id="CHEBI:456216"/>
    </reaction>
</comment>
<dbReference type="InterPro" id="IPR011009">
    <property type="entry name" value="Kinase-like_dom_sf"/>
</dbReference>
<feature type="domain" description="Gnk2-homologous" evidence="21">
    <location>
        <begin position="131"/>
        <end position="233"/>
    </location>
</feature>
<dbReference type="PROSITE" id="PS50011">
    <property type="entry name" value="PROTEIN_KINASE_DOM"/>
    <property type="match status" value="1"/>
</dbReference>
<dbReference type="Pfam" id="PF01657">
    <property type="entry name" value="Stress-antifung"/>
    <property type="match status" value="2"/>
</dbReference>
<dbReference type="InterPro" id="IPR000719">
    <property type="entry name" value="Prot_kinase_dom"/>
</dbReference>
<gene>
    <name evidence="22" type="ORF">F2Q69_00033807</name>
</gene>
<evidence type="ECO:0000256" key="3">
    <source>
        <dbReference type="ARBA" id="ARBA00022679"/>
    </source>
</evidence>
<accession>A0A8S9SGF3</accession>
<feature type="signal peptide" evidence="19">
    <location>
        <begin position="1"/>
        <end position="21"/>
    </location>
</feature>
<evidence type="ECO:0000313" key="23">
    <source>
        <dbReference type="Proteomes" id="UP000712600"/>
    </source>
</evidence>
<keyword evidence="10 18" id="KW-1133">Transmembrane helix</keyword>
<evidence type="ECO:0000256" key="10">
    <source>
        <dbReference type="ARBA" id="ARBA00022989"/>
    </source>
</evidence>
<dbReference type="SUPFAM" id="SSF56112">
    <property type="entry name" value="Protein kinase-like (PK-like)"/>
    <property type="match status" value="1"/>
</dbReference>
<dbReference type="PANTHER" id="PTHR27002">
    <property type="entry name" value="RECEPTOR-LIKE SERINE/THREONINE-PROTEIN KINASE SD1-8"/>
    <property type="match status" value="1"/>
</dbReference>
<feature type="region of interest" description="Disordered" evidence="17">
    <location>
        <begin position="649"/>
        <end position="670"/>
    </location>
</feature>
<comment type="catalytic activity">
    <reaction evidence="15">
        <text>L-threonyl-[protein] + ATP = O-phospho-L-threonyl-[protein] + ADP + H(+)</text>
        <dbReference type="Rhea" id="RHEA:46608"/>
        <dbReference type="Rhea" id="RHEA-COMP:11060"/>
        <dbReference type="Rhea" id="RHEA-COMP:11605"/>
        <dbReference type="ChEBI" id="CHEBI:15378"/>
        <dbReference type="ChEBI" id="CHEBI:30013"/>
        <dbReference type="ChEBI" id="CHEBI:30616"/>
        <dbReference type="ChEBI" id="CHEBI:61977"/>
        <dbReference type="ChEBI" id="CHEBI:456216"/>
    </reaction>
</comment>
<evidence type="ECO:0000256" key="14">
    <source>
        <dbReference type="ARBA" id="ARBA00047558"/>
    </source>
</evidence>
<comment type="subcellular location">
    <subcellularLocation>
        <location evidence="1">Membrane</location>
        <topology evidence="1">Single-pass membrane protein</topology>
    </subcellularLocation>
</comment>
<evidence type="ECO:0000256" key="13">
    <source>
        <dbReference type="ARBA" id="ARBA00023180"/>
    </source>
</evidence>
<feature type="compositionally biased region" description="Polar residues" evidence="17">
    <location>
        <begin position="659"/>
        <end position="669"/>
    </location>
</feature>
<dbReference type="Gene3D" id="1.10.510.10">
    <property type="entry name" value="Transferase(Phosphotransferase) domain 1"/>
    <property type="match status" value="1"/>
</dbReference>
<evidence type="ECO:0000313" key="22">
    <source>
        <dbReference type="EMBL" id="KAF3599914.1"/>
    </source>
</evidence>
<feature type="binding site" evidence="16">
    <location>
        <position position="388"/>
    </location>
    <ligand>
        <name>ATP</name>
        <dbReference type="ChEBI" id="CHEBI:30616"/>
    </ligand>
</feature>
<feature type="chain" id="PRO_5035775209" description="Cysteine-rich receptor-like protein kinase 10" evidence="19">
    <location>
        <begin position="22"/>
        <end position="683"/>
    </location>
</feature>
<feature type="transmembrane region" description="Helical" evidence="18">
    <location>
        <begin position="299"/>
        <end position="321"/>
    </location>
</feature>
<dbReference type="GO" id="GO:0042742">
    <property type="term" value="P:defense response to bacterium"/>
    <property type="evidence" value="ECO:0007669"/>
    <property type="project" value="TreeGrafter"/>
</dbReference>
<keyword evidence="5 19" id="KW-0732">Signal</keyword>
<dbReference type="EMBL" id="QGKX02000004">
    <property type="protein sequence ID" value="KAF3599914.1"/>
    <property type="molecule type" value="Genomic_DNA"/>
</dbReference>
<evidence type="ECO:0000256" key="8">
    <source>
        <dbReference type="ARBA" id="ARBA00022777"/>
    </source>
</evidence>
<dbReference type="FunFam" id="3.30.200.20:FF:000142">
    <property type="entry name" value="Cysteine-rich receptor-like protein kinase 10"/>
    <property type="match status" value="1"/>
</dbReference>
<evidence type="ECO:0000256" key="18">
    <source>
        <dbReference type="SAM" id="Phobius"/>
    </source>
</evidence>
<keyword evidence="12" id="KW-0675">Receptor</keyword>
<keyword evidence="2" id="KW-0723">Serine/threonine-protein kinase</keyword>
<dbReference type="Gene3D" id="3.30.200.20">
    <property type="entry name" value="Phosphorylase Kinase, domain 1"/>
    <property type="match status" value="1"/>
</dbReference>
<dbReference type="GO" id="GO:0006979">
    <property type="term" value="P:response to oxidative stress"/>
    <property type="evidence" value="ECO:0007669"/>
    <property type="project" value="UniProtKB-ARBA"/>
</dbReference>
<dbReference type="PANTHER" id="PTHR27002:SF1056">
    <property type="entry name" value="CYSTEINE-RICH RECEPTOR-LIKE PROTEIN KINASE 10"/>
    <property type="match status" value="1"/>
</dbReference>
<keyword evidence="9 16" id="KW-0067">ATP-binding</keyword>
<feature type="domain" description="Protein kinase" evidence="20">
    <location>
        <begin position="360"/>
        <end position="646"/>
    </location>
</feature>
<dbReference type="Pfam" id="PF07714">
    <property type="entry name" value="PK_Tyr_Ser-Thr"/>
    <property type="match status" value="1"/>
</dbReference>
<evidence type="ECO:0000256" key="15">
    <source>
        <dbReference type="ARBA" id="ARBA00047951"/>
    </source>
</evidence>
<keyword evidence="4 18" id="KW-0812">Transmembrane</keyword>
<dbReference type="PROSITE" id="PS51473">
    <property type="entry name" value="GNK2"/>
    <property type="match status" value="2"/>
</dbReference>
<dbReference type="InterPro" id="IPR017441">
    <property type="entry name" value="Protein_kinase_ATP_BS"/>
</dbReference>
<dbReference type="Proteomes" id="UP000712600">
    <property type="component" value="Unassembled WGS sequence"/>
</dbReference>
<organism evidence="22 23">
    <name type="scientific">Brassica cretica</name>
    <name type="common">Mustard</name>
    <dbReference type="NCBI Taxonomy" id="69181"/>
    <lineage>
        <taxon>Eukaryota</taxon>
        <taxon>Viridiplantae</taxon>
        <taxon>Streptophyta</taxon>
        <taxon>Embryophyta</taxon>
        <taxon>Tracheophyta</taxon>
        <taxon>Spermatophyta</taxon>
        <taxon>Magnoliopsida</taxon>
        <taxon>eudicotyledons</taxon>
        <taxon>Gunneridae</taxon>
        <taxon>Pentapetalae</taxon>
        <taxon>rosids</taxon>
        <taxon>malvids</taxon>
        <taxon>Brassicales</taxon>
        <taxon>Brassicaceae</taxon>
        <taxon>Brassiceae</taxon>
        <taxon>Brassica</taxon>
    </lineage>
</organism>
<evidence type="ECO:0000256" key="12">
    <source>
        <dbReference type="ARBA" id="ARBA00023170"/>
    </source>
</evidence>
<evidence type="ECO:0000256" key="4">
    <source>
        <dbReference type="ARBA" id="ARBA00022692"/>
    </source>
</evidence>
<comment type="caution">
    <text evidence="22">The sequence shown here is derived from an EMBL/GenBank/DDBJ whole genome shotgun (WGS) entry which is preliminary data.</text>
</comment>
<dbReference type="GO" id="GO:0004674">
    <property type="term" value="F:protein serine/threonine kinase activity"/>
    <property type="evidence" value="ECO:0007669"/>
    <property type="project" value="UniProtKB-KW"/>
</dbReference>
<dbReference type="InterPro" id="IPR001245">
    <property type="entry name" value="Ser-Thr/Tyr_kinase_cat_dom"/>
</dbReference>
<evidence type="ECO:0000256" key="19">
    <source>
        <dbReference type="SAM" id="SignalP"/>
    </source>
</evidence>
<dbReference type="FunFam" id="1.10.510.10:FF:000129">
    <property type="entry name" value="cysteine-rich receptor-like protein kinase 10"/>
    <property type="match status" value="1"/>
</dbReference>
<dbReference type="InterPro" id="IPR008271">
    <property type="entry name" value="Ser/Thr_kinase_AS"/>
</dbReference>
<keyword evidence="7 16" id="KW-0547">Nucleotide-binding</keyword>
<evidence type="ECO:0000259" key="20">
    <source>
        <dbReference type="PROSITE" id="PS50011"/>
    </source>
</evidence>
<protein>
    <recommendedName>
        <fullName evidence="24">Cysteine-rich receptor-like protein kinase 10</fullName>
    </recommendedName>
</protein>
<name>A0A8S9SGF3_BRACR</name>
<reference evidence="22" key="1">
    <citation type="submission" date="2019-12" db="EMBL/GenBank/DDBJ databases">
        <title>Genome sequencing and annotation of Brassica cretica.</title>
        <authorList>
            <person name="Studholme D.J."/>
            <person name="Sarris P."/>
        </authorList>
    </citation>
    <scope>NUCLEOTIDE SEQUENCE</scope>
    <source>
        <strain evidence="22">PFS-109/04</strain>
        <tissue evidence="22">Leaf</tissue>
    </source>
</reference>
<sequence>MSSYTYVILLFLLSSSLAVCAQNHTYVYHDCPNTTTYASNSTYSTNLRTLLSSLSSPNASYSTGFQNASSGQTPDRVAGLFLCRGDVSPEVCRSCVAFSVNDSISRCPNEKDAVLYYDECMLTYSHRTISSEAVFRKEQSIPSNQLERFIFVLMSTLTQAVNDAVTSPRKLDARKAKFTASQSVYVLVQCIPVLTREDCFTCLQISINQLPQDKVGGRFILSNCNSRFETYPFYNETAVKAPQPPPPPVSAPARPGQNSFFSSVFWPFISRQYQSNYRKKEAYDTAPASDGKGGKSNVLVVPIVVSTIVVVLLLIVGYCFFTKRKKEAYDTAPASDGDEISSPDSLQLDYRIIRAATNDFSESNNIGRGGFGEVYKGTFPNGTEVAVKRLSKTSGQGEAEFKNEAAVVAKLQHRNLVRLLGFCLEGKEKILVFEYVPNKSLDYFLFDPAKEGQLGWNHRYKIIGGIARGILYLHQDSRLTIIHRDLKASNILLDADMNPKVADFGMARIFGMDQTEESTRMIAGTCGYMSPEYAMRGQYSVKSDVYSFGVLVLEIISGKKNNSFFETEGARDLVSYAWRLWRNEKPLDLMASVIRHNCQMNKVVRCIQVGLLCVQEDPADRPTLSTIVLMLSSNTVTLPVPKQPKFFAQSRPKKDLLESEQSTTSNSVPWSIDDASITELYPR</sequence>
<evidence type="ECO:0000259" key="21">
    <source>
        <dbReference type="PROSITE" id="PS51473"/>
    </source>
</evidence>
<dbReference type="CDD" id="cd23509">
    <property type="entry name" value="Gnk2-like"/>
    <property type="match status" value="2"/>
</dbReference>
<evidence type="ECO:0000256" key="5">
    <source>
        <dbReference type="ARBA" id="ARBA00022729"/>
    </source>
</evidence>
<keyword evidence="13" id="KW-0325">Glycoprotein</keyword>
<proteinExistence type="predicted"/>
<dbReference type="InterPro" id="IPR038408">
    <property type="entry name" value="GNK2_sf"/>
</dbReference>
<evidence type="ECO:0000256" key="2">
    <source>
        <dbReference type="ARBA" id="ARBA00022527"/>
    </source>
</evidence>
<evidence type="ECO:0000256" key="9">
    <source>
        <dbReference type="ARBA" id="ARBA00022840"/>
    </source>
</evidence>
<evidence type="ECO:0000256" key="6">
    <source>
        <dbReference type="ARBA" id="ARBA00022737"/>
    </source>
</evidence>
<evidence type="ECO:0000256" key="1">
    <source>
        <dbReference type="ARBA" id="ARBA00004167"/>
    </source>
</evidence>
<dbReference type="FunFam" id="3.30.430.20:FF:000003">
    <property type="entry name" value="Cysteine-rich RLK (RECEPTOR-like protein kinase) 10"/>
    <property type="match status" value="1"/>
</dbReference>
<keyword evidence="6" id="KW-0677">Repeat</keyword>
<keyword evidence="3" id="KW-0808">Transferase</keyword>
<dbReference type="PROSITE" id="PS00107">
    <property type="entry name" value="PROTEIN_KINASE_ATP"/>
    <property type="match status" value="1"/>
</dbReference>
<keyword evidence="8" id="KW-0418">Kinase</keyword>
<evidence type="ECO:0008006" key="24">
    <source>
        <dbReference type="Google" id="ProtNLM"/>
    </source>
</evidence>
<evidence type="ECO:0000256" key="11">
    <source>
        <dbReference type="ARBA" id="ARBA00023136"/>
    </source>
</evidence>
<dbReference type="CDD" id="cd14066">
    <property type="entry name" value="STKc_IRAK"/>
    <property type="match status" value="1"/>
</dbReference>
<evidence type="ECO:0000256" key="7">
    <source>
        <dbReference type="ARBA" id="ARBA00022741"/>
    </source>
</evidence>
<dbReference type="InterPro" id="IPR002902">
    <property type="entry name" value="GNK2"/>
</dbReference>
<keyword evidence="11 18" id="KW-0472">Membrane</keyword>
<dbReference type="AlphaFoldDB" id="A0A8S9SGF3"/>
<feature type="domain" description="Gnk2-homologous" evidence="21">
    <location>
        <begin position="25"/>
        <end position="129"/>
    </location>
</feature>
<dbReference type="PROSITE" id="PS00108">
    <property type="entry name" value="PROTEIN_KINASE_ST"/>
    <property type="match status" value="1"/>
</dbReference>
<evidence type="ECO:0000256" key="16">
    <source>
        <dbReference type="PROSITE-ProRule" id="PRU10141"/>
    </source>
</evidence>
<dbReference type="GO" id="GO:0005524">
    <property type="term" value="F:ATP binding"/>
    <property type="evidence" value="ECO:0007669"/>
    <property type="project" value="UniProtKB-UniRule"/>
</dbReference>
<dbReference type="GO" id="GO:0005886">
    <property type="term" value="C:plasma membrane"/>
    <property type="evidence" value="ECO:0007669"/>
    <property type="project" value="TreeGrafter"/>
</dbReference>
<evidence type="ECO:0000256" key="17">
    <source>
        <dbReference type="SAM" id="MobiDB-lite"/>
    </source>
</evidence>